<name>A0AAP0Q2G8_9MAGN</name>
<evidence type="ECO:0000313" key="2">
    <source>
        <dbReference type="Proteomes" id="UP001420932"/>
    </source>
</evidence>
<reference evidence="1 2" key="1">
    <citation type="submission" date="2024-01" db="EMBL/GenBank/DDBJ databases">
        <title>Genome assemblies of Stephania.</title>
        <authorList>
            <person name="Yang L."/>
        </authorList>
    </citation>
    <scope>NUCLEOTIDE SEQUENCE [LARGE SCALE GENOMIC DNA]</scope>
    <source>
        <strain evidence="1">YNDBR</strain>
        <tissue evidence="1">Leaf</tissue>
    </source>
</reference>
<gene>
    <name evidence="1" type="ORF">Syun_005655</name>
</gene>
<keyword evidence="2" id="KW-1185">Reference proteome</keyword>
<protein>
    <submittedName>
        <fullName evidence="1">Uncharacterized protein</fullName>
    </submittedName>
</protein>
<dbReference type="EMBL" id="JBBNAF010000002">
    <property type="protein sequence ID" value="KAK9164753.1"/>
    <property type="molecule type" value="Genomic_DNA"/>
</dbReference>
<dbReference type="PROSITE" id="PS00284">
    <property type="entry name" value="SERPIN"/>
    <property type="match status" value="1"/>
</dbReference>
<proteinExistence type="predicted"/>
<sequence>MYSANHPFFLQVQNLIHFNKFIHFIFVPINIYIIRNNALFLQTNCVTDVYDS</sequence>
<dbReference type="Proteomes" id="UP001420932">
    <property type="component" value="Unassembled WGS sequence"/>
</dbReference>
<accession>A0AAP0Q2G8</accession>
<dbReference type="InterPro" id="IPR023795">
    <property type="entry name" value="Serpin_CS"/>
</dbReference>
<organism evidence="1 2">
    <name type="scientific">Stephania yunnanensis</name>
    <dbReference type="NCBI Taxonomy" id="152371"/>
    <lineage>
        <taxon>Eukaryota</taxon>
        <taxon>Viridiplantae</taxon>
        <taxon>Streptophyta</taxon>
        <taxon>Embryophyta</taxon>
        <taxon>Tracheophyta</taxon>
        <taxon>Spermatophyta</taxon>
        <taxon>Magnoliopsida</taxon>
        <taxon>Ranunculales</taxon>
        <taxon>Menispermaceae</taxon>
        <taxon>Menispermoideae</taxon>
        <taxon>Cissampelideae</taxon>
        <taxon>Stephania</taxon>
    </lineage>
</organism>
<dbReference type="AlphaFoldDB" id="A0AAP0Q2G8"/>
<evidence type="ECO:0000313" key="1">
    <source>
        <dbReference type="EMBL" id="KAK9164753.1"/>
    </source>
</evidence>
<comment type="caution">
    <text evidence="1">The sequence shown here is derived from an EMBL/GenBank/DDBJ whole genome shotgun (WGS) entry which is preliminary data.</text>
</comment>